<accession>H8KVC9</accession>
<dbReference type="EMBL" id="CP003349">
    <property type="protein sequence ID" value="AFD06309.1"/>
    <property type="molecule type" value="Genomic_DNA"/>
</dbReference>
<dbReference type="KEGG" id="scn:Solca_1209"/>
<reference evidence="2" key="1">
    <citation type="submission" date="2012-02" db="EMBL/GenBank/DDBJ databases">
        <title>The complete genome of Solitalea canadensis DSM 3403.</title>
        <authorList>
            <consortium name="US DOE Joint Genome Institute (JGI-PGF)"/>
            <person name="Lucas S."/>
            <person name="Copeland A."/>
            <person name="Lapidus A."/>
            <person name="Glavina del Rio T."/>
            <person name="Dalin E."/>
            <person name="Tice H."/>
            <person name="Bruce D."/>
            <person name="Goodwin L."/>
            <person name="Pitluck S."/>
            <person name="Peters L."/>
            <person name="Ovchinnikova G."/>
            <person name="Lu M."/>
            <person name="Kyrpides N."/>
            <person name="Mavromatis K."/>
            <person name="Ivanova N."/>
            <person name="Brettin T."/>
            <person name="Detter J.C."/>
            <person name="Han C."/>
            <person name="Larimer F."/>
            <person name="Land M."/>
            <person name="Hauser L."/>
            <person name="Markowitz V."/>
            <person name="Cheng J.-F."/>
            <person name="Hugenholtz P."/>
            <person name="Woyke T."/>
            <person name="Wu D."/>
            <person name="Spring S."/>
            <person name="Schroeder M."/>
            <person name="Kopitz M."/>
            <person name="Brambilla E."/>
            <person name="Klenk H.-P."/>
            <person name="Eisen J.A."/>
        </authorList>
    </citation>
    <scope>NUCLEOTIDE SEQUENCE</scope>
    <source>
        <strain evidence="2">DSM 3403</strain>
    </source>
</reference>
<protein>
    <submittedName>
        <fullName evidence="2">DNA polymerase elongation subunit (Family B)</fullName>
    </submittedName>
</protein>
<keyword evidence="3" id="KW-1185">Reference proteome</keyword>
<dbReference type="SUPFAM" id="SSF53098">
    <property type="entry name" value="Ribonuclease H-like"/>
    <property type="match status" value="1"/>
</dbReference>
<dbReference type="InterPro" id="IPR036397">
    <property type="entry name" value="RNaseH_sf"/>
</dbReference>
<dbReference type="Pfam" id="PF10108">
    <property type="entry name" value="DNA_pol_B_exo2"/>
    <property type="match status" value="1"/>
</dbReference>
<dbReference type="HOGENOM" id="CLU_1188834_0_0_10"/>
<feature type="domain" description="Predicted 3'-5' exonuclease PolB-like" evidence="1">
    <location>
        <begin position="63"/>
        <end position="223"/>
    </location>
</feature>
<dbReference type="InterPro" id="IPR012337">
    <property type="entry name" value="RNaseH-like_sf"/>
</dbReference>
<dbReference type="OrthoDB" id="9773351at2"/>
<dbReference type="InterPro" id="IPR019288">
    <property type="entry name" value="3'-5'_exonuclease_PolB-like"/>
</dbReference>
<dbReference type="STRING" id="929556.Solca_1209"/>
<dbReference type="eggNOG" id="COG3298">
    <property type="taxonomic scope" value="Bacteria"/>
</dbReference>
<gene>
    <name evidence="2" type="ordered locus">Solca_1209</name>
</gene>
<evidence type="ECO:0000259" key="1">
    <source>
        <dbReference type="Pfam" id="PF10108"/>
    </source>
</evidence>
<name>H8KVC9_SOLCM</name>
<sequence>MLSHISLSQIIFLDIETVPLQPDFLTLNEEFQHLWELKSGNFRKDDQSAADVYTRAGIFAEFGKIICITIGRITEENDDYGFRLKSFYGDDERTILNDFAAVLRKQKRDKLLCAHNGREFDYPFLSRRMLINGIELPPLLDIAGKRPWEINHLDTMELWKFGDYKNYTSLRLLAAVLNIPTPKDDIDGSQVGAVYWEDHDLERIKTYCEKDVLTVAQIILRFKGKALILDENVARV</sequence>
<dbReference type="GO" id="GO:0003676">
    <property type="term" value="F:nucleic acid binding"/>
    <property type="evidence" value="ECO:0007669"/>
    <property type="project" value="InterPro"/>
</dbReference>
<evidence type="ECO:0000313" key="3">
    <source>
        <dbReference type="Proteomes" id="UP000007590"/>
    </source>
</evidence>
<organism evidence="2 3">
    <name type="scientific">Solitalea canadensis (strain ATCC 29591 / DSM 3403 / JCM 21819 / LMG 8368 / NBRC 15130 / NCIMB 12057 / USAM 9D)</name>
    <name type="common">Flexibacter canadensis</name>
    <dbReference type="NCBI Taxonomy" id="929556"/>
    <lineage>
        <taxon>Bacteria</taxon>
        <taxon>Pseudomonadati</taxon>
        <taxon>Bacteroidota</taxon>
        <taxon>Sphingobacteriia</taxon>
        <taxon>Sphingobacteriales</taxon>
        <taxon>Sphingobacteriaceae</taxon>
        <taxon>Solitalea</taxon>
    </lineage>
</organism>
<dbReference type="Gene3D" id="3.30.420.10">
    <property type="entry name" value="Ribonuclease H-like superfamily/Ribonuclease H"/>
    <property type="match status" value="1"/>
</dbReference>
<dbReference type="AlphaFoldDB" id="H8KVC9"/>
<proteinExistence type="predicted"/>
<dbReference type="Proteomes" id="UP000007590">
    <property type="component" value="Chromosome"/>
</dbReference>
<dbReference type="CDD" id="cd05782">
    <property type="entry name" value="DNA_polB_like1_exo"/>
    <property type="match status" value="1"/>
</dbReference>
<evidence type="ECO:0000313" key="2">
    <source>
        <dbReference type="EMBL" id="AFD06309.1"/>
    </source>
</evidence>
<dbReference type="RefSeq" id="WP_014679536.1">
    <property type="nucleotide sequence ID" value="NC_017770.1"/>
</dbReference>